<name>A0A915Q7H5_9BILA</name>
<reference evidence="2" key="1">
    <citation type="submission" date="2022-11" db="UniProtKB">
        <authorList>
            <consortium name="WormBaseParasite"/>
        </authorList>
    </citation>
    <scope>IDENTIFICATION</scope>
</reference>
<dbReference type="Proteomes" id="UP000887581">
    <property type="component" value="Unplaced"/>
</dbReference>
<dbReference type="WBParaSite" id="sdigi.contig80.g3839.t1">
    <property type="protein sequence ID" value="sdigi.contig80.g3839.t1"/>
    <property type="gene ID" value="sdigi.contig80.g3839"/>
</dbReference>
<proteinExistence type="predicted"/>
<evidence type="ECO:0000313" key="2">
    <source>
        <dbReference type="WBParaSite" id="sdigi.contig80.g3839.t1"/>
    </source>
</evidence>
<sequence>MPDIRQLVSMYLKSWKERKWYGEKFYSEKQRKDDTNKGGNLGEDWFNVRARLNKAVVPIDDLFIRERLLPANLSLSLDDLSEQLIRSLSYKNEEICHL</sequence>
<dbReference type="AlphaFoldDB" id="A0A915Q7H5"/>
<keyword evidence="1" id="KW-1185">Reference proteome</keyword>
<evidence type="ECO:0000313" key="1">
    <source>
        <dbReference type="Proteomes" id="UP000887581"/>
    </source>
</evidence>
<accession>A0A915Q7H5</accession>
<organism evidence="1 2">
    <name type="scientific">Setaria digitata</name>
    <dbReference type="NCBI Taxonomy" id="48799"/>
    <lineage>
        <taxon>Eukaryota</taxon>
        <taxon>Metazoa</taxon>
        <taxon>Ecdysozoa</taxon>
        <taxon>Nematoda</taxon>
        <taxon>Chromadorea</taxon>
        <taxon>Rhabditida</taxon>
        <taxon>Spirurina</taxon>
        <taxon>Spiruromorpha</taxon>
        <taxon>Filarioidea</taxon>
        <taxon>Setariidae</taxon>
        <taxon>Setaria</taxon>
    </lineage>
</organism>
<protein>
    <submittedName>
        <fullName evidence="2">Uncharacterized protein</fullName>
    </submittedName>
</protein>